<comment type="caution">
    <text evidence="2">The sequence shown here is derived from an EMBL/GenBank/DDBJ whole genome shotgun (WGS) entry which is preliminary data.</text>
</comment>
<keyword evidence="1" id="KW-0812">Transmembrane</keyword>
<name>X0WC19_9ZZZZ</name>
<gene>
    <name evidence="2" type="ORF">S01H1_33327</name>
</gene>
<evidence type="ECO:0000313" key="2">
    <source>
        <dbReference type="EMBL" id="GAG10226.1"/>
    </source>
</evidence>
<protein>
    <submittedName>
        <fullName evidence="2">Uncharacterized protein</fullName>
    </submittedName>
</protein>
<organism evidence="2">
    <name type="scientific">marine sediment metagenome</name>
    <dbReference type="NCBI Taxonomy" id="412755"/>
    <lineage>
        <taxon>unclassified sequences</taxon>
        <taxon>metagenomes</taxon>
        <taxon>ecological metagenomes</taxon>
    </lineage>
</organism>
<dbReference type="AlphaFoldDB" id="X0WC19"/>
<dbReference type="EMBL" id="BARS01020687">
    <property type="protein sequence ID" value="GAG10226.1"/>
    <property type="molecule type" value="Genomic_DNA"/>
</dbReference>
<accession>X0WC19</accession>
<evidence type="ECO:0000256" key="1">
    <source>
        <dbReference type="SAM" id="Phobius"/>
    </source>
</evidence>
<proteinExistence type="predicted"/>
<keyword evidence="1" id="KW-1133">Transmembrane helix</keyword>
<feature type="transmembrane region" description="Helical" evidence="1">
    <location>
        <begin position="6"/>
        <end position="26"/>
    </location>
</feature>
<keyword evidence="1" id="KW-0472">Membrane</keyword>
<sequence>MLGEIALVTVVVVVVGFATVVLNDVLNHRDLQRRLRAEKEEE</sequence>
<reference evidence="2" key="1">
    <citation type="journal article" date="2014" name="Front. Microbiol.">
        <title>High frequency of phylogenetically diverse reductive dehalogenase-homologous genes in deep subseafloor sedimentary metagenomes.</title>
        <authorList>
            <person name="Kawai M."/>
            <person name="Futagami T."/>
            <person name="Toyoda A."/>
            <person name="Takaki Y."/>
            <person name="Nishi S."/>
            <person name="Hori S."/>
            <person name="Arai W."/>
            <person name="Tsubouchi T."/>
            <person name="Morono Y."/>
            <person name="Uchiyama I."/>
            <person name="Ito T."/>
            <person name="Fujiyama A."/>
            <person name="Inagaki F."/>
            <person name="Takami H."/>
        </authorList>
    </citation>
    <scope>NUCLEOTIDE SEQUENCE</scope>
    <source>
        <strain evidence="2">Expedition CK06-06</strain>
    </source>
</reference>